<evidence type="ECO:0000313" key="2">
    <source>
        <dbReference type="WBParaSite" id="Hba_07707"/>
    </source>
</evidence>
<proteinExistence type="predicted"/>
<reference evidence="2" key="1">
    <citation type="submission" date="2016-11" db="UniProtKB">
        <authorList>
            <consortium name="WormBaseParasite"/>
        </authorList>
    </citation>
    <scope>IDENTIFICATION</scope>
</reference>
<name>A0A1I7WRA7_HETBA</name>
<dbReference type="AlphaFoldDB" id="A0A1I7WRA7"/>
<organism evidence="1 2">
    <name type="scientific">Heterorhabditis bacteriophora</name>
    <name type="common">Entomopathogenic nematode worm</name>
    <dbReference type="NCBI Taxonomy" id="37862"/>
    <lineage>
        <taxon>Eukaryota</taxon>
        <taxon>Metazoa</taxon>
        <taxon>Ecdysozoa</taxon>
        <taxon>Nematoda</taxon>
        <taxon>Chromadorea</taxon>
        <taxon>Rhabditida</taxon>
        <taxon>Rhabditina</taxon>
        <taxon>Rhabditomorpha</taxon>
        <taxon>Strongyloidea</taxon>
        <taxon>Heterorhabditidae</taxon>
        <taxon>Heterorhabditis</taxon>
    </lineage>
</organism>
<accession>A0A1I7WRA7</accession>
<dbReference type="Proteomes" id="UP000095283">
    <property type="component" value="Unplaced"/>
</dbReference>
<dbReference type="WBParaSite" id="Hba_07707">
    <property type="protein sequence ID" value="Hba_07707"/>
    <property type="gene ID" value="Hba_07707"/>
</dbReference>
<keyword evidence="1" id="KW-1185">Reference proteome</keyword>
<protein>
    <submittedName>
        <fullName evidence="2">Transposase</fullName>
    </submittedName>
</protein>
<evidence type="ECO:0000313" key="1">
    <source>
        <dbReference type="Proteomes" id="UP000095283"/>
    </source>
</evidence>
<sequence>MKGLVFFHYQNQCLLCEVKHAASSNINKLYILIKRHLKKKTFASTLEMPQGMKRFVNVNERIALLKNACYYFGVI</sequence>